<dbReference type="AlphaFoldDB" id="A0A9W7CFV9"/>
<gene>
    <name evidence="1" type="ORF">Pfra01_000762600</name>
</gene>
<evidence type="ECO:0000313" key="2">
    <source>
        <dbReference type="Proteomes" id="UP001165121"/>
    </source>
</evidence>
<keyword evidence="2" id="KW-1185">Reference proteome</keyword>
<name>A0A9W7CFV9_9STRA</name>
<protein>
    <submittedName>
        <fullName evidence="1">Unnamed protein product</fullName>
    </submittedName>
</protein>
<dbReference type="Proteomes" id="UP001165121">
    <property type="component" value="Unassembled WGS sequence"/>
</dbReference>
<comment type="caution">
    <text evidence="1">The sequence shown here is derived from an EMBL/GenBank/DDBJ whole genome shotgun (WGS) entry which is preliminary data.</text>
</comment>
<proteinExistence type="predicted"/>
<accession>A0A9W7CFV9</accession>
<dbReference type="EMBL" id="BSXT01000681">
    <property type="protein sequence ID" value="GMF32261.1"/>
    <property type="molecule type" value="Genomic_DNA"/>
</dbReference>
<organism evidence="1 2">
    <name type="scientific">Phytophthora fragariaefolia</name>
    <dbReference type="NCBI Taxonomy" id="1490495"/>
    <lineage>
        <taxon>Eukaryota</taxon>
        <taxon>Sar</taxon>
        <taxon>Stramenopiles</taxon>
        <taxon>Oomycota</taxon>
        <taxon>Peronosporomycetes</taxon>
        <taxon>Peronosporales</taxon>
        <taxon>Peronosporaceae</taxon>
        <taxon>Phytophthora</taxon>
    </lineage>
</organism>
<sequence length="131" mass="14744">MCINFADLRCMLRQTAAKAGTRPLPDVFPNDNYGTQLIAKDPGISVRCSQVLDVERDQRSSSDAALRYFNHSKSYYMSLTCLESLDASGNAMRLESAFKGTDVTVIFALEGFKPAYRLPATTKKFQYYDLY</sequence>
<evidence type="ECO:0000313" key="1">
    <source>
        <dbReference type="EMBL" id="GMF32261.1"/>
    </source>
</evidence>
<reference evidence="1" key="1">
    <citation type="submission" date="2023-04" db="EMBL/GenBank/DDBJ databases">
        <title>Phytophthora fragariaefolia NBRC 109709.</title>
        <authorList>
            <person name="Ichikawa N."/>
            <person name="Sato H."/>
            <person name="Tonouchi N."/>
        </authorList>
    </citation>
    <scope>NUCLEOTIDE SEQUENCE</scope>
    <source>
        <strain evidence="1">NBRC 109709</strain>
    </source>
</reference>